<protein>
    <submittedName>
        <fullName evidence="1">Uncharacterized protein</fullName>
    </submittedName>
</protein>
<gene>
    <name evidence="1" type="ORF">MTY_2351</name>
</gene>
<dbReference type="AlphaFoldDB" id="A0A0S6UDF5"/>
<organism evidence="1">
    <name type="scientific">Moorella thermoacetica Y72</name>
    <dbReference type="NCBI Taxonomy" id="1325331"/>
    <lineage>
        <taxon>Bacteria</taxon>
        <taxon>Bacillati</taxon>
        <taxon>Bacillota</taxon>
        <taxon>Clostridia</taxon>
        <taxon>Neomoorellales</taxon>
        <taxon>Neomoorellaceae</taxon>
        <taxon>Neomoorella</taxon>
    </lineage>
</organism>
<evidence type="ECO:0000313" key="1">
    <source>
        <dbReference type="EMBL" id="GAF27010.1"/>
    </source>
</evidence>
<reference evidence="1" key="1">
    <citation type="journal article" date="2014" name="Gene">
        <title>Genome-guided analysis of transformation efficiency and carbon dioxide assimilation by Moorella thermoacetica Y72.</title>
        <authorList>
            <person name="Tsukahara K."/>
            <person name="Kita A."/>
            <person name="Nakashimada Y."/>
            <person name="Hoshino T."/>
            <person name="Murakami K."/>
        </authorList>
    </citation>
    <scope>NUCLEOTIDE SEQUENCE [LARGE SCALE GENOMIC DNA]</scope>
    <source>
        <strain evidence="1">Y72</strain>
    </source>
</reference>
<dbReference type="Proteomes" id="UP000063718">
    <property type="component" value="Unassembled WGS sequence"/>
</dbReference>
<name>A0A0S6UDF5_NEOTH</name>
<proteinExistence type="predicted"/>
<dbReference type="EMBL" id="DF238840">
    <property type="protein sequence ID" value="GAF27010.1"/>
    <property type="molecule type" value="Genomic_DNA"/>
</dbReference>
<accession>A0A0S6UDF5</accession>
<sequence length="32" mass="3710">MKVIHVFPPYQENYLMVPAMHMIKPGVPDVQV</sequence>